<feature type="compositionally biased region" description="Basic and acidic residues" evidence="1">
    <location>
        <begin position="42"/>
        <end position="65"/>
    </location>
</feature>
<evidence type="ECO:0000313" key="3">
    <source>
        <dbReference type="Proteomes" id="UP000030640"/>
    </source>
</evidence>
<feature type="region of interest" description="Disordered" evidence="1">
    <location>
        <begin position="1"/>
        <end position="121"/>
    </location>
</feature>
<dbReference type="GeneID" id="20041010"/>
<dbReference type="VEuPathDB" id="PlasmoDB:C922_05736"/>
<name>W7A467_9APIC</name>
<sequence length="121" mass="12934">MNKKGTKTGRDDYGPPRGGPTSGTGGMYIGDSQSQGETEIDQGARKSGKEDRSQQLDYQGSKEGRPNTSNIQPRTPPGRTLTNLKTAQGISGGVLKETGMSNCKKNNRTPVGKTDPAYRDM</sequence>
<dbReference type="EMBL" id="KI965614">
    <property type="protein sequence ID" value="EUD63884.1"/>
    <property type="molecule type" value="Genomic_DNA"/>
</dbReference>
<protein>
    <submittedName>
        <fullName evidence="2">Uncharacterized protein</fullName>
    </submittedName>
</protein>
<reference evidence="2 3" key="1">
    <citation type="submission" date="2013-02" db="EMBL/GenBank/DDBJ databases">
        <title>The Genome Sequence of Plasmodium inui San Antonio 1.</title>
        <authorList>
            <consortium name="The Broad Institute Genome Sequencing Platform"/>
            <consortium name="The Broad Institute Genome Sequencing Center for Infectious Disease"/>
            <person name="Neafsey D."/>
            <person name="Cheeseman I."/>
            <person name="Volkman S."/>
            <person name="Adams J."/>
            <person name="Walker B."/>
            <person name="Young S.K."/>
            <person name="Zeng Q."/>
            <person name="Gargeya S."/>
            <person name="Fitzgerald M."/>
            <person name="Haas B."/>
            <person name="Abouelleil A."/>
            <person name="Alvarado L."/>
            <person name="Arachchi H.M."/>
            <person name="Berlin A.M."/>
            <person name="Chapman S.B."/>
            <person name="Dewar J."/>
            <person name="Goldberg J."/>
            <person name="Griggs A."/>
            <person name="Gujja S."/>
            <person name="Hansen M."/>
            <person name="Howarth C."/>
            <person name="Imamovic A."/>
            <person name="Larimer J."/>
            <person name="McCowan C."/>
            <person name="Murphy C."/>
            <person name="Neiman D."/>
            <person name="Pearson M."/>
            <person name="Priest M."/>
            <person name="Roberts A."/>
            <person name="Saif S."/>
            <person name="Shea T."/>
            <person name="Sisk P."/>
            <person name="Sykes S."/>
            <person name="Wortman J."/>
            <person name="Nusbaum C."/>
            <person name="Birren B."/>
        </authorList>
    </citation>
    <scope>NUCLEOTIDE SEQUENCE [LARGE SCALE GENOMIC DNA]</scope>
    <source>
        <strain evidence="2 3">San Antonio 1</strain>
    </source>
</reference>
<accession>W7A467</accession>
<evidence type="ECO:0000256" key="1">
    <source>
        <dbReference type="SAM" id="MobiDB-lite"/>
    </source>
</evidence>
<feature type="compositionally biased region" description="Polar residues" evidence="1">
    <location>
        <begin position="80"/>
        <end position="89"/>
    </location>
</feature>
<dbReference type="Proteomes" id="UP000030640">
    <property type="component" value="Unassembled WGS sequence"/>
</dbReference>
<proteinExistence type="predicted"/>
<gene>
    <name evidence="2" type="ORF">C922_05736</name>
</gene>
<dbReference type="AlphaFoldDB" id="W7A467"/>
<keyword evidence="3" id="KW-1185">Reference proteome</keyword>
<evidence type="ECO:0000313" key="2">
    <source>
        <dbReference type="EMBL" id="EUD63884.1"/>
    </source>
</evidence>
<organism evidence="2 3">
    <name type="scientific">Plasmodium inui San Antonio 1</name>
    <dbReference type="NCBI Taxonomy" id="1237626"/>
    <lineage>
        <taxon>Eukaryota</taxon>
        <taxon>Sar</taxon>
        <taxon>Alveolata</taxon>
        <taxon>Apicomplexa</taxon>
        <taxon>Aconoidasida</taxon>
        <taxon>Haemosporida</taxon>
        <taxon>Plasmodiidae</taxon>
        <taxon>Plasmodium</taxon>
        <taxon>Plasmodium (Plasmodium)</taxon>
    </lineage>
</organism>
<dbReference type="RefSeq" id="XP_008819529.1">
    <property type="nucleotide sequence ID" value="XM_008821307.1"/>
</dbReference>